<accession>A0A378MIZ5</accession>
<name>A0A378MIZ5_LISGR</name>
<feature type="signal peptide" evidence="1">
    <location>
        <begin position="1"/>
        <end position="19"/>
    </location>
</feature>
<dbReference type="EMBL" id="UGPG01000001">
    <property type="protein sequence ID" value="STY45382.1"/>
    <property type="molecule type" value="Genomic_DNA"/>
</dbReference>
<dbReference type="Proteomes" id="UP000254879">
    <property type="component" value="Unassembled WGS sequence"/>
</dbReference>
<dbReference type="InterPro" id="IPR018392">
    <property type="entry name" value="LysM"/>
</dbReference>
<keyword evidence="1" id="KW-0732">Signal</keyword>
<reference evidence="3 4" key="1">
    <citation type="submission" date="2018-06" db="EMBL/GenBank/DDBJ databases">
        <authorList>
            <consortium name="Pathogen Informatics"/>
            <person name="Doyle S."/>
        </authorList>
    </citation>
    <scope>NUCLEOTIDE SEQUENCE [LARGE SCALE GENOMIC DNA]</scope>
    <source>
        <strain evidence="4">NCTC 10815</strain>
    </source>
</reference>
<dbReference type="Pfam" id="PF01476">
    <property type="entry name" value="LysM"/>
    <property type="match status" value="1"/>
</dbReference>
<dbReference type="SUPFAM" id="SSF54106">
    <property type="entry name" value="LysM domain"/>
    <property type="match status" value="1"/>
</dbReference>
<dbReference type="PROSITE" id="PS51782">
    <property type="entry name" value="LYSM"/>
    <property type="match status" value="1"/>
</dbReference>
<evidence type="ECO:0000313" key="3">
    <source>
        <dbReference type="EMBL" id="STY45382.1"/>
    </source>
</evidence>
<keyword evidence="3" id="KW-0378">Hydrolase</keyword>
<dbReference type="GO" id="GO:0008932">
    <property type="term" value="F:lytic endotransglycosylase activity"/>
    <property type="evidence" value="ECO:0007669"/>
    <property type="project" value="TreeGrafter"/>
</dbReference>
<feature type="chain" id="PRO_5039256483" evidence="1">
    <location>
        <begin position="20"/>
        <end position="67"/>
    </location>
</feature>
<dbReference type="AlphaFoldDB" id="A0A378MIZ5"/>
<organism evidence="3 4">
    <name type="scientific">Listeria grayi</name>
    <name type="common">Listeria murrayi</name>
    <dbReference type="NCBI Taxonomy" id="1641"/>
    <lineage>
        <taxon>Bacteria</taxon>
        <taxon>Bacillati</taxon>
        <taxon>Bacillota</taxon>
        <taxon>Bacilli</taxon>
        <taxon>Bacillales</taxon>
        <taxon>Listeriaceae</taxon>
        <taxon>Listeria</taxon>
    </lineage>
</organism>
<dbReference type="PANTHER" id="PTHR33734:SF22">
    <property type="entry name" value="MEMBRANE-BOUND LYTIC MUREIN TRANSGLYCOSYLASE D"/>
    <property type="match status" value="1"/>
</dbReference>
<evidence type="ECO:0000259" key="2">
    <source>
        <dbReference type="PROSITE" id="PS51782"/>
    </source>
</evidence>
<sequence length="67" mass="6756">MKKATIVSAAAGIAVTAFAAPSVVSANTVVVASGDTLWGIASKTGTTVDQLKQLNKLDSDRIVPGQN</sequence>
<proteinExistence type="predicted"/>
<dbReference type="EC" id="3.4.-.-" evidence="3"/>
<protein>
    <submittedName>
        <fullName evidence="3">Probable endopeptidase p60</fullName>
        <ecNumber evidence="3">3.4.-.-</ecNumber>
    </submittedName>
</protein>
<evidence type="ECO:0000256" key="1">
    <source>
        <dbReference type="SAM" id="SignalP"/>
    </source>
</evidence>
<dbReference type="SMART" id="SM00257">
    <property type="entry name" value="LysM"/>
    <property type="match status" value="1"/>
</dbReference>
<feature type="domain" description="LysM" evidence="2">
    <location>
        <begin position="27"/>
        <end position="67"/>
    </location>
</feature>
<dbReference type="InterPro" id="IPR036779">
    <property type="entry name" value="LysM_dom_sf"/>
</dbReference>
<dbReference type="GO" id="GO:0016787">
    <property type="term" value="F:hydrolase activity"/>
    <property type="evidence" value="ECO:0007669"/>
    <property type="project" value="UniProtKB-KW"/>
</dbReference>
<evidence type="ECO:0000313" key="4">
    <source>
        <dbReference type="Proteomes" id="UP000254879"/>
    </source>
</evidence>
<dbReference type="Gene3D" id="3.10.350.10">
    <property type="entry name" value="LysM domain"/>
    <property type="match status" value="1"/>
</dbReference>
<gene>
    <name evidence="3" type="primary">iap_4</name>
    <name evidence="3" type="ORF">NCTC10815_02759</name>
</gene>
<dbReference type="PANTHER" id="PTHR33734">
    <property type="entry name" value="LYSM DOMAIN-CONTAINING GPI-ANCHORED PROTEIN 2"/>
    <property type="match status" value="1"/>
</dbReference>
<dbReference type="CDD" id="cd00118">
    <property type="entry name" value="LysM"/>
    <property type="match status" value="1"/>
</dbReference>